<gene>
    <name evidence="5" type="ordered locus">CJA_1165</name>
</gene>
<dbReference type="Gene3D" id="1.10.260.40">
    <property type="entry name" value="lambda repressor-like DNA-binding domains"/>
    <property type="match status" value="1"/>
</dbReference>
<evidence type="ECO:0000313" key="5">
    <source>
        <dbReference type="EMBL" id="ACE85631.1"/>
    </source>
</evidence>
<reference evidence="5 6" key="1">
    <citation type="journal article" date="2008" name="J. Bacteriol.">
        <title>Insights into plant cell wall degradation from the genome sequence of the soil bacterium Cellvibrio japonicus.</title>
        <authorList>
            <person name="Deboy R.T."/>
            <person name="Mongodin E.F."/>
            <person name="Fouts D.E."/>
            <person name="Tailford L.E."/>
            <person name="Khouri H."/>
            <person name="Emerson J.B."/>
            <person name="Mohamoud Y."/>
            <person name="Watkins K."/>
            <person name="Henrissat B."/>
            <person name="Gilbert H.J."/>
            <person name="Nelson K.E."/>
        </authorList>
    </citation>
    <scope>NUCLEOTIDE SEQUENCE [LARGE SCALE GENOMIC DNA]</scope>
    <source>
        <strain evidence="5 6">Ueda107</strain>
    </source>
</reference>
<keyword evidence="6" id="KW-1185">Reference proteome</keyword>
<dbReference type="Proteomes" id="UP000001036">
    <property type="component" value="Chromosome"/>
</dbReference>
<keyword evidence="3" id="KW-0804">Transcription</keyword>
<keyword evidence="1" id="KW-0805">Transcription regulation</keyword>
<dbReference type="KEGG" id="cja:CJA_1165"/>
<dbReference type="PANTHER" id="PTHR30146:SF153">
    <property type="entry name" value="LACTOSE OPERON REPRESSOR"/>
    <property type="match status" value="1"/>
</dbReference>
<dbReference type="Pfam" id="PF00356">
    <property type="entry name" value="LacI"/>
    <property type="match status" value="1"/>
</dbReference>
<evidence type="ECO:0000259" key="4">
    <source>
        <dbReference type="PROSITE" id="PS50932"/>
    </source>
</evidence>
<dbReference type="InterPro" id="IPR028082">
    <property type="entry name" value="Peripla_BP_I"/>
</dbReference>
<dbReference type="Gene3D" id="3.40.50.2300">
    <property type="match status" value="2"/>
</dbReference>
<feature type="domain" description="HTH lacI-type" evidence="4">
    <location>
        <begin position="24"/>
        <end position="78"/>
    </location>
</feature>
<dbReference type="HOGENOM" id="CLU_037628_6_0_6"/>
<dbReference type="PANTHER" id="PTHR30146">
    <property type="entry name" value="LACI-RELATED TRANSCRIPTIONAL REPRESSOR"/>
    <property type="match status" value="1"/>
</dbReference>
<dbReference type="SMART" id="SM00354">
    <property type="entry name" value="HTH_LACI"/>
    <property type="match status" value="1"/>
</dbReference>
<evidence type="ECO:0000256" key="1">
    <source>
        <dbReference type="ARBA" id="ARBA00023015"/>
    </source>
</evidence>
<name>B3PBV1_CELJU</name>
<dbReference type="PRINTS" id="PR00036">
    <property type="entry name" value="HTHLACI"/>
</dbReference>
<dbReference type="PROSITE" id="PS00356">
    <property type="entry name" value="HTH_LACI_1"/>
    <property type="match status" value="1"/>
</dbReference>
<dbReference type="PROSITE" id="PS50932">
    <property type="entry name" value="HTH_LACI_2"/>
    <property type="match status" value="1"/>
</dbReference>
<dbReference type="STRING" id="498211.CJA_1165"/>
<dbReference type="eggNOG" id="COG1609">
    <property type="taxonomic scope" value="Bacteria"/>
</dbReference>
<evidence type="ECO:0000313" key="6">
    <source>
        <dbReference type="Proteomes" id="UP000001036"/>
    </source>
</evidence>
<protein>
    <submittedName>
        <fullName evidence="5">Transcriptional regulator, LacI family</fullName>
    </submittedName>
</protein>
<evidence type="ECO:0000256" key="3">
    <source>
        <dbReference type="ARBA" id="ARBA00023163"/>
    </source>
</evidence>
<keyword evidence="2" id="KW-0238">DNA-binding</keyword>
<dbReference type="InterPro" id="IPR010982">
    <property type="entry name" value="Lambda_DNA-bd_dom_sf"/>
</dbReference>
<dbReference type="InterPro" id="IPR000843">
    <property type="entry name" value="HTH_LacI"/>
</dbReference>
<dbReference type="GO" id="GO:0000976">
    <property type="term" value="F:transcription cis-regulatory region binding"/>
    <property type="evidence" value="ECO:0007669"/>
    <property type="project" value="TreeGrafter"/>
</dbReference>
<dbReference type="InterPro" id="IPR046335">
    <property type="entry name" value="LacI/GalR-like_sensor"/>
</dbReference>
<sequence length="361" mass="39356">MCPSMKAASEKRTSVEKAPGKTKATIKDVAKLAGVSFKTVSRVINKEASVGPELQEKVMQAVKALNYQPNLSARLLRGAASSIGFIYDNPNSNYVIDMQRGILGECRRQGYELVIHPCDSKAPDIIDEVLNMVDRSQVGGLVLTPPMSEMPEVLSALGKRKIPFVRILSGSQAPDKKSPCIFIDDRTAAYKITQYLIDLGHKAIAFLGGEEAHKSSGERLEGYKAALKANKISMDKKLILPGEYSFESGVKRTRQLLASNLKPTAVFACNDEIAAGTLFAARIQGVDVPQQLSIVGFEDSPFSRQAWPNLTTAQQPNTTIAERATALLIESIRKDGRDVDSEGFYPQLIVRDSTCPAPSKR</sequence>
<organism evidence="5 6">
    <name type="scientific">Cellvibrio japonicus (strain Ueda107)</name>
    <name type="common">Pseudomonas fluorescens subsp. cellulosa</name>
    <dbReference type="NCBI Taxonomy" id="498211"/>
    <lineage>
        <taxon>Bacteria</taxon>
        <taxon>Pseudomonadati</taxon>
        <taxon>Pseudomonadota</taxon>
        <taxon>Gammaproteobacteria</taxon>
        <taxon>Cellvibrionales</taxon>
        <taxon>Cellvibrionaceae</taxon>
        <taxon>Cellvibrio</taxon>
    </lineage>
</organism>
<dbReference type="SUPFAM" id="SSF47413">
    <property type="entry name" value="lambda repressor-like DNA-binding domains"/>
    <property type="match status" value="1"/>
</dbReference>
<dbReference type="EMBL" id="CP000934">
    <property type="protein sequence ID" value="ACE85631.1"/>
    <property type="molecule type" value="Genomic_DNA"/>
</dbReference>
<dbReference type="SUPFAM" id="SSF53822">
    <property type="entry name" value="Periplasmic binding protein-like I"/>
    <property type="match status" value="1"/>
</dbReference>
<dbReference type="Pfam" id="PF13377">
    <property type="entry name" value="Peripla_BP_3"/>
    <property type="match status" value="1"/>
</dbReference>
<dbReference type="CDD" id="cd01545">
    <property type="entry name" value="PBP1_SalR"/>
    <property type="match status" value="1"/>
</dbReference>
<dbReference type="CDD" id="cd01392">
    <property type="entry name" value="HTH_LacI"/>
    <property type="match status" value="1"/>
</dbReference>
<accession>B3PBV1</accession>
<proteinExistence type="predicted"/>
<evidence type="ECO:0000256" key="2">
    <source>
        <dbReference type="ARBA" id="ARBA00023125"/>
    </source>
</evidence>
<dbReference type="GO" id="GO:0003700">
    <property type="term" value="F:DNA-binding transcription factor activity"/>
    <property type="evidence" value="ECO:0007669"/>
    <property type="project" value="TreeGrafter"/>
</dbReference>
<dbReference type="AlphaFoldDB" id="B3PBV1"/>